<dbReference type="Proteomes" id="UP001595850">
    <property type="component" value="Unassembled WGS sequence"/>
</dbReference>
<gene>
    <name evidence="2" type="ORF">ACFOWE_32715</name>
</gene>
<evidence type="ECO:0000313" key="2">
    <source>
        <dbReference type="EMBL" id="MFC4063066.1"/>
    </source>
</evidence>
<protein>
    <submittedName>
        <fullName evidence="2">Uncharacterized protein</fullName>
    </submittedName>
</protein>
<feature type="transmembrane region" description="Helical" evidence="1">
    <location>
        <begin position="6"/>
        <end position="36"/>
    </location>
</feature>
<evidence type="ECO:0000256" key="1">
    <source>
        <dbReference type="SAM" id="Phobius"/>
    </source>
</evidence>
<evidence type="ECO:0000313" key="3">
    <source>
        <dbReference type="Proteomes" id="UP001595850"/>
    </source>
</evidence>
<dbReference type="RefSeq" id="WP_377294737.1">
    <property type="nucleotide sequence ID" value="NZ_JBHSBM010000075.1"/>
</dbReference>
<keyword evidence="1" id="KW-0472">Membrane</keyword>
<proteinExistence type="predicted"/>
<dbReference type="EMBL" id="JBHSBM010000075">
    <property type="protein sequence ID" value="MFC4063066.1"/>
    <property type="molecule type" value="Genomic_DNA"/>
</dbReference>
<reference evidence="3" key="1">
    <citation type="journal article" date="2019" name="Int. J. Syst. Evol. Microbiol.">
        <title>The Global Catalogue of Microorganisms (GCM) 10K type strain sequencing project: providing services to taxonomists for standard genome sequencing and annotation.</title>
        <authorList>
            <consortium name="The Broad Institute Genomics Platform"/>
            <consortium name="The Broad Institute Genome Sequencing Center for Infectious Disease"/>
            <person name="Wu L."/>
            <person name="Ma J."/>
        </authorList>
    </citation>
    <scope>NUCLEOTIDE SEQUENCE [LARGE SCALE GENOMIC DNA]</scope>
    <source>
        <strain evidence="3">TBRC 4489</strain>
    </source>
</reference>
<keyword evidence="1" id="KW-1133">Transmembrane helix</keyword>
<keyword evidence="3" id="KW-1185">Reference proteome</keyword>
<name>A0ABV8IG34_9ACTN</name>
<accession>A0ABV8IG34</accession>
<comment type="caution">
    <text evidence="2">The sequence shown here is derived from an EMBL/GenBank/DDBJ whole genome shotgun (WGS) entry which is preliminary data.</text>
</comment>
<sequence>MHSMVVLVGLLFRIVLLVAVAVAVAVTVAVTVAGALRLRDDR</sequence>
<keyword evidence="1" id="KW-0812">Transmembrane</keyword>
<organism evidence="2 3">
    <name type="scientific">Planomonospora corallina</name>
    <dbReference type="NCBI Taxonomy" id="1806052"/>
    <lineage>
        <taxon>Bacteria</taxon>
        <taxon>Bacillati</taxon>
        <taxon>Actinomycetota</taxon>
        <taxon>Actinomycetes</taxon>
        <taxon>Streptosporangiales</taxon>
        <taxon>Streptosporangiaceae</taxon>
        <taxon>Planomonospora</taxon>
    </lineage>
</organism>